<name>B1Y080_LEPCP</name>
<gene>
    <name evidence="3" type="ordered locus">Lcho_3101</name>
</gene>
<dbReference type="Pfam" id="PF20419">
    <property type="entry name" value="DUF6701"/>
    <property type="match status" value="1"/>
</dbReference>
<evidence type="ECO:0000313" key="3">
    <source>
        <dbReference type="EMBL" id="ACB35361.1"/>
    </source>
</evidence>
<dbReference type="Proteomes" id="UP000001693">
    <property type="component" value="Chromosome"/>
</dbReference>
<feature type="domain" description="DUF6701" evidence="2">
    <location>
        <begin position="582"/>
        <end position="1118"/>
    </location>
</feature>
<feature type="chain" id="PRO_5002771049" description="DUF6701 domain-containing protein" evidence="1">
    <location>
        <begin position="39"/>
        <end position="1133"/>
    </location>
</feature>
<keyword evidence="4" id="KW-1185">Reference proteome</keyword>
<dbReference type="KEGG" id="lch:Lcho_3101"/>
<dbReference type="eggNOG" id="COG3420">
    <property type="taxonomic scope" value="Bacteria"/>
</dbReference>
<dbReference type="HOGENOM" id="CLU_278710_0_0_4"/>
<evidence type="ECO:0000313" key="4">
    <source>
        <dbReference type="Proteomes" id="UP000001693"/>
    </source>
</evidence>
<evidence type="ECO:0000256" key="1">
    <source>
        <dbReference type="SAM" id="SignalP"/>
    </source>
</evidence>
<dbReference type="AlphaFoldDB" id="B1Y080"/>
<accession>B1Y080</accession>
<proteinExistence type="predicted"/>
<feature type="signal peptide" evidence="1">
    <location>
        <begin position="1"/>
        <end position="38"/>
    </location>
</feature>
<dbReference type="SUPFAM" id="SSF49899">
    <property type="entry name" value="Concanavalin A-like lectins/glucanases"/>
    <property type="match status" value="1"/>
</dbReference>
<protein>
    <recommendedName>
        <fullName evidence="2">DUF6701 domain-containing protein</fullName>
    </recommendedName>
</protein>
<dbReference type="EMBL" id="CP001013">
    <property type="protein sequence ID" value="ACB35361.1"/>
    <property type="molecule type" value="Genomic_DNA"/>
</dbReference>
<sequence precursor="true">MTTPVNLHTGATAPATAAWLLRLCAFAWLLLAGTLAHAASYTYRSDSYNWESATNAVAWDRTCTSYPGDDDKATLAFTGGFTFTFAGIKYSSVRVLSNGGLQFGTDSGFFRTYGNTNLPAAAAGSLNKSCAGGATSNVLMAYWTDLDPSRAGSGNVTWQQKGTAPNRYVVVSWNAVYQYNTSTPYAFQIILFENGEFKFQYGNANASGSNATIGVQVSGSDYTLYSYNSGYNANGSAIRWFVPSGAAARVAEYRFDEYGWSGTLGEVADATGNGYGGVRLGSASPVAGGVVCRALDVPANTSSTSAGVDTLLNVASVLGTGGSISFWHRANAAWASAADGQLFDATLTSNRSFHLVRRSGGTLRFAVTDSAGATLVADTPAQVVLAGTWVHITATWRLAAGSNQSVLRLYVNGVLAATRTGTTSGVISPTLGTLVIGDSRANLTSNNATLSSANGRIDELRISNYELSPAEIALDLVQTHDCAPPLHHIEIRHASGSGLTCMASTLTVVACQDASCSTPYTGGIAGTLSGSHAATLWPATAAFVIATGSSSTTVPVQLLSAGSTRLGVAASIPSAPSAATCDFGSPACTYTAEDSGLLASIGHHVAESSQTLTLQAVRKADNSAACVPAFANLTRALQFSCSYANPSSGSRPVRIGGRALNAANNAGAACDGSGQTLSLLFNAAGIASTPLQYADAGQVDLGVSYTGSSLTNDLGLTLAGSSSFIAAPASLAFSAITAGPIRAGTAFSASLSALNSAGAVMPNFGREITPATVSLSHSRAQPSGSGASNGSFTGSLGSFSNGSANAGNLVWSEVGRIDLNAALTNYLGSGLGAVGSTGSSGAVGRFIPHHFDLSATPACGVFSYAGQPFKVVMTARNGLPIPGTTLNYDGSTSTSPNFAKALTLSDTALGGIGSFGASAGVAATAFRAGVATVTTPAYSYTDKLTAPRSLALRAIDSDAVSSAGTTEPAMPLRSGRLRVSNTFGSEKTALALPVQTQYWSGSAWVLNSADSCSVVPAAAIAPVQYLDHKGAARSAWAGSIGALSLTGGLGQISVAAPPAGVTGSIDLAINLGTSAVDTSCLASHPASSGAGLPWLRARNGSCASGWGSDPSARVSFGIAAPETRKSVHVREMF</sequence>
<dbReference type="InterPro" id="IPR046524">
    <property type="entry name" value="DUF6701"/>
</dbReference>
<dbReference type="STRING" id="395495.Lcho_3101"/>
<reference evidence="3 4" key="1">
    <citation type="submission" date="2008-03" db="EMBL/GenBank/DDBJ databases">
        <title>Complete sequence of Leptothrix cholodnii SP-6.</title>
        <authorList>
            <consortium name="US DOE Joint Genome Institute"/>
            <person name="Copeland A."/>
            <person name="Lucas S."/>
            <person name="Lapidus A."/>
            <person name="Glavina del Rio T."/>
            <person name="Dalin E."/>
            <person name="Tice H."/>
            <person name="Bruce D."/>
            <person name="Goodwin L."/>
            <person name="Pitluck S."/>
            <person name="Chertkov O."/>
            <person name="Brettin T."/>
            <person name="Detter J.C."/>
            <person name="Han C."/>
            <person name="Kuske C.R."/>
            <person name="Schmutz J."/>
            <person name="Larimer F."/>
            <person name="Land M."/>
            <person name="Hauser L."/>
            <person name="Kyrpides N."/>
            <person name="Lykidis A."/>
            <person name="Emerson D."/>
            <person name="Richardson P."/>
        </authorList>
    </citation>
    <scope>NUCLEOTIDE SEQUENCE [LARGE SCALE GENOMIC DNA]</scope>
    <source>
        <strain evidence="4">ATCC 51168 / LMG 8142 / SP-6</strain>
    </source>
</reference>
<dbReference type="Gene3D" id="2.60.120.200">
    <property type="match status" value="1"/>
</dbReference>
<organism evidence="3 4">
    <name type="scientific">Leptothrix cholodnii (strain ATCC 51168 / LMG 8142 / SP-6)</name>
    <name type="common">Leptothrix discophora (strain SP-6)</name>
    <dbReference type="NCBI Taxonomy" id="395495"/>
    <lineage>
        <taxon>Bacteria</taxon>
        <taxon>Pseudomonadati</taxon>
        <taxon>Pseudomonadota</taxon>
        <taxon>Betaproteobacteria</taxon>
        <taxon>Burkholderiales</taxon>
        <taxon>Sphaerotilaceae</taxon>
        <taxon>Leptothrix</taxon>
    </lineage>
</organism>
<evidence type="ECO:0000259" key="2">
    <source>
        <dbReference type="Pfam" id="PF20419"/>
    </source>
</evidence>
<dbReference type="Pfam" id="PF13385">
    <property type="entry name" value="Laminin_G_3"/>
    <property type="match status" value="1"/>
</dbReference>
<keyword evidence="1" id="KW-0732">Signal</keyword>
<dbReference type="eggNOG" id="COG1404">
    <property type="taxonomic scope" value="Bacteria"/>
</dbReference>
<dbReference type="InterPro" id="IPR013320">
    <property type="entry name" value="ConA-like_dom_sf"/>
</dbReference>